<evidence type="ECO:0000313" key="2">
    <source>
        <dbReference type="Proteomes" id="UP000044071"/>
    </source>
</evidence>
<dbReference type="Gene3D" id="1.10.10.1150">
    <property type="entry name" value="Coenzyme PQQ synthesis protein D (PqqD)"/>
    <property type="match status" value="1"/>
</dbReference>
<proteinExistence type="predicted"/>
<dbReference type="Proteomes" id="UP000044071">
    <property type="component" value="Unassembled WGS sequence"/>
</dbReference>
<name>A0A078KXC4_9GAMM</name>
<accession>A0A078KXC4</accession>
<dbReference type="OrthoDB" id="5653902at2"/>
<dbReference type="STRING" id="1034943.BN59_01915"/>
<dbReference type="InterPro" id="IPR008792">
    <property type="entry name" value="PQQD"/>
</dbReference>
<dbReference type="AlphaFoldDB" id="A0A078KXC4"/>
<reference evidence="1 2" key="1">
    <citation type="submission" date="2014-06" db="EMBL/GenBank/DDBJ databases">
        <authorList>
            <person name="Urmite Genomes Urmite Genomes"/>
        </authorList>
    </citation>
    <scope>NUCLEOTIDE SEQUENCE [LARGE SCALE GENOMIC DNA]</scope>
</reference>
<dbReference type="eggNOG" id="ENOG50311XH">
    <property type="taxonomic scope" value="Bacteria"/>
</dbReference>
<evidence type="ECO:0000313" key="1">
    <source>
        <dbReference type="EMBL" id="CDZ77631.1"/>
    </source>
</evidence>
<sequence>MAELVLDRKLRKYPELCATLIDNELVLMGPEDQIYYRINASGIKLWEFLDKEPCTVQVAADYVAAYYNLPQDRVLADLQSFFSLLLEKKILEYVD</sequence>
<dbReference type="Pfam" id="PF05402">
    <property type="entry name" value="PqqD"/>
    <property type="match status" value="1"/>
</dbReference>
<keyword evidence="2" id="KW-1185">Reference proteome</keyword>
<evidence type="ECO:0008006" key="3">
    <source>
        <dbReference type="Google" id="ProtNLM"/>
    </source>
</evidence>
<dbReference type="InterPro" id="IPR041881">
    <property type="entry name" value="PqqD_sf"/>
</dbReference>
<dbReference type="EMBL" id="CCSB01000002">
    <property type="protein sequence ID" value="CDZ77631.1"/>
    <property type="molecule type" value="Genomic_DNA"/>
</dbReference>
<protein>
    <recommendedName>
        <fullName evidence="3">PqqD family protein</fullName>
    </recommendedName>
</protein>
<dbReference type="RefSeq" id="WP_043874135.1">
    <property type="nucleotide sequence ID" value="NZ_CCVW01000002.1"/>
</dbReference>
<gene>
    <name evidence="1" type="ORF">BN59_01915</name>
</gene>
<organism evidence="1 2">
    <name type="scientific">Legionella massiliensis</name>
    <dbReference type="NCBI Taxonomy" id="1034943"/>
    <lineage>
        <taxon>Bacteria</taxon>
        <taxon>Pseudomonadati</taxon>
        <taxon>Pseudomonadota</taxon>
        <taxon>Gammaproteobacteria</taxon>
        <taxon>Legionellales</taxon>
        <taxon>Legionellaceae</taxon>
        <taxon>Legionella</taxon>
    </lineage>
</organism>